<reference evidence="2 3" key="1">
    <citation type="submission" date="2017-08" db="EMBL/GenBank/DDBJ databases">
        <title>Genome sequences of Ralstonia solanacearum Species Complex (RSSC) isolated from Potato bacterial wilts in Korea.</title>
        <authorList>
            <person name="Cho H."/>
            <person name="Song E.-S."/>
            <person name="Lee Y.K."/>
            <person name="Lee S."/>
            <person name="Lee S.-W."/>
            <person name="Jo A."/>
            <person name="Kim J.-G."/>
            <person name="Hwang I."/>
        </authorList>
    </citation>
    <scope>NUCLEOTIDE SEQUENCE [LARGE SCALE GENOMIC DNA]</scope>
    <source>
        <strain evidence="2 3">T98</strain>
    </source>
</reference>
<accession>A0AAD0SDT8</accession>
<dbReference type="AlphaFoldDB" id="A0AAD0SDT8"/>
<feature type="region of interest" description="Disordered" evidence="1">
    <location>
        <begin position="1"/>
        <end position="63"/>
    </location>
</feature>
<evidence type="ECO:0000313" key="3">
    <source>
        <dbReference type="Proteomes" id="UP000261758"/>
    </source>
</evidence>
<evidence type="ECO:0000256" key="1">
    <source>
        <dbReference type="SAM" id="MobiDB-lite"/>
    </source>
</evidence>
<evidence type="ECO:0000313" key="2">
    <source>
        <dbReference type="EMBL" id="AXV81412.1"/>
    </source>
</evidence>
<name>A0AAD0SDT8_RALSL</name>
<protein>
    <submittedName>
        <fullName evidence="2">Uncharacterized protein</fullName>
    </submittedName>
</protein>
<dbReference type="Proteomes" id="UP000261758">
    <property type="component" value="Chromosome"/>
</dbReference>
<dbReference type="EMBL" id="CP022759">
    <property type="protein sequence ID" value="AXV81412.1"/>
    <property type="molecule type" value="Genomic_DNA"/>
</dbReference>
<gene>
    <name evidence="2" type="ORF">CJO77_07495</name>
</gene>
<sequence length="63" mass="6795">MRFAGRKTMSMYRAGGPGTQARLFHTVPPPDEPAPPGIPPDLPSPDEEPPPVEPPEAEMVYLA</sequence>
<feature type="compositionally biased region" description="Pro residues" evidence="1">
    <location>
        <begin position="27"/>
        <end position="43"/>
    </location>
</feature>
<proteinExistence type="predicted"/>
<organism evidence="2 3">
    <name type="scientific">Ralstonia solanacearum</name>
    <name type="common">Pseudomonas solanacearum</name>
    <dbReference type="NCBI Taxonomy" id="305"/>
    <lineage>
        <taxon>Bacteria</taxon>
        <taxon>Pseudomonadati</taxon>
        <taxon>Pseudomonadota</taxon>
        <taxon>Betaproteobacteria</taxon>
        <taxon>Burkholderiales</taxon>
        <taxon>Burkholderiaceae</taxon>
        <taxon>Ralstonia</taxon>
        <taxon>Ralstonia solanacearum species complex</taxon>
    </lineage>
</organism>